<dbReference type="Gene3D" id="3.40.1180.10">
    <property type="entry name" value="Decaprenyl diphosphate synthase-like"/>
    <property type="match status" value="2"/>
</dbReference>
<dbReference type="InterPro" id="IPR001441">
    <property type="entry name" value="UPP_synth-like"/>
</dbReference>
<protein>
    <recommendedName>
        <fullName evidence="4">Alkyl transferase</fullName>
    </recommendedName>
</protein>
<evidence type="ECO:0000256" key="1">
    <source>
        <dbReference type="ARBA" id="ARBA00022679"/>
    </source>
</evidence>
<dbReference type="GO" id="GO:0009668">
    <property type="term" value="P:plastid membrane organization"/>
    <property type="evidence" value="ECO:0007669"/>
    <property type="project" value="TreeGrafter"/>
</dbReference>
<proteinExistence type="predicted"/>
<dbReference type="CDD" id="cd00475">
    <property type="entry name" value="Cis_IPPS"/>
    <property type="match status" value="1"/>
</dbReference>
<dbReference type="EMBL" id="CM018031">
    <property type="protein sequence ID" value="KAA8549396.1"/>
    <property type="molecule type" value="Genomic_DNA"/>
</dbReference>
<evidence type="ECO:0000313" key="3">
    <source>
        <dbReference type="Proteomes" id="UP000325577"/>
    </source>
</evidence>
<sequence>MLSLRFPNPPLINKGLSSSKYKAFSLIPFDRIPTERNELNVYLSISLSKFRKVFANAAIEDGEEKGVVVGTEDLLQEEERLPAGLQLQLMPKHVAVIMDGNRRWARQKEEVDFLMNLFEEVIKSDLERSIRMGIRVTMIGDVPKLPKSLQKLIAKSEEATKANSRLHLIIALNYSGRYDIKQACKSIACKVKDGLILPEDIDESLIEQQLQTNCC</sequence>
<dbReference type="GO" id="GO:0009570">
    <property type="term" value="C:chloroplast stroma"/>
    <property type="evidence" value="ECO:0007669"/>
    <property type="project" value="TreeGrafter"/>
</dbReference>
<evidence type="ECO:0008006" key="4">
    <source>
        <dbReference type="Google" id="ProtNLM"/>
    </source>
</evidence>
<dbReference type="InterPro" id="IPR036424">
    <property type="entry name" value="UPP_synth-like_sf"/>
</dbReference>
<dbReference type="GO" id="GO:0045547">
    <property type="term" value="F:ditrans,polycis-polyprenyl diphosphate synthase [(2E,6E)-farnesyl diphosphate specific] activity"/>
    <property type="evidence" value="ECO:0007669"/>
    <property type="project" value="TreeGrafter"/>
</dbReference>
<dbReference type="Proteomes" id="UP000325577">
    <property type="component" value="Linkage Group LG0"/>
</dbReference>
<dbReference type="SUPFAM" id="SSF64005">
    <property type="entry name" value="Undecaprenyl diphosphate synthase"/>
    <property type="match status" value="1"/>
</dbReference>
<gene>
    <name evidence="2" type="ORF">F0562_001080</name>
</gene>
<keyword evidence="1" id="KW-0808">Transferase</keyword>
<dbReference type="PANTHER" id="PTHR10291:SF45">
    <property type="entry name" value="ALKYL TRANSFERASE"/>
    <property type="match status" value="1"/>
</dbReference>
<name>A0A5J5C355_9ASTE</name>
<dbReference type="Pfam" id="PF01255">
    <property type="entry name" value="Prenyltransf"/>
    <property type="match status" value="1"/>
</dbReference>
<dbReference type="AlphaFoldDB" id="A0A5J5C355"/>
<dbReference type="OrthoDB" id="4173905at2759"/>
<evidence type="ECO:0000313" key="2">
    <source>
        <dbReference type="EMBL" id="KAA8549396.1"/>
    </source>
</evidence>
<reference evidence="2 3" key="1">
    <citation type="submission" date="2019-09" db="EMBL/GenBank/DDBJ databases">
        <title>A chromosome-level genome assembly of the Chinese tupelo Nyssa sinensis.</title>
        <authorList>
            <person name="Yang X."/>
            <person name="Kang M."/>
            <person name="Yang Y."/>
            <person name="Xiong H."/>
            <person name="Wang M."/>
            <person name="Zhang Z."/>
            <person name="Wang Z."/>
            <person name="Wu H."/>
            <person name="Ma T."/>
            <person name="Liu J."/>
            <person name="Xi Z."/>
        </authorList>
    </citation>
    <scope>NUCLEOTIDE SEQUENCE [LARGE SCALE GENOMIC DNA]</scope>
    <source>
        <strain evidence="2">J267</strain>
        <tissue evidence="2">Leaf</tissue>
    </source>
</reference>
<dbReference type="GO" id="GO:0009409">
    <property type="term" value="P:response to cold"/>
    <property type="evidence" value="ECO:0007669"/>
    <property type="project" value="TreeGrafter"/>
</dbReference>
<dbReference type="PANTHER" id="PTHR10291">
    <property type="entry name" value="DEHYDRODOLICHYL DIPHOSPHATE SYNTHASE FAMILY MEMBER"/>
    <property type="match status" value="1"/>
</dbReference>
<organism evidence="2 3">
    <name type="scientific">Nyssa sinensis</name>
    <dbReference type="NCBI Taxonomy" id="561372"/>
    <lineage>
        <taxon>Eukaryota</taxon>
        <taxon>Viridiplantae</taxon>
        <taxon>Streptophyta</taxon>
        <taxon>Embryophyta</taxon>
        <taxon>Tracheophyta</taxon>
        <taxon>Spermatophyta</taxon>
        <taxon>Magnoliopsida</taxon>
        <taxon>eudicotyledons</taxon>
        <taxon>Gunneridae</taxon>
        <taxon>Pentapetalae</taxon>
        <taxon>asterids</taxon>
        <taxon>Cornales</taxon>
        <taxon>Nyssaceae</taxon>
        <taxon>Nyssa</taxon>
    </lineage>
</organism>
<keyword evidence="3" id="KW-1185">Reference proteome</keyword>
<dbReference type="GO" id="GO:0016094">
    <property type="term" value="P:polyprenol biosynthetic process"/>
    <property type="evidence" value="ECO:0007669"/>
    <property type="project" value="TreeGrafter"/>
</dbReference>
<accession>A0A5J5C355</accession>